<evidence type="ECO:0000313" key="2">
    <source>
        <dbReference type="EMBL" id="AKZ58757.1"/>
    </source>
</evidence>
<name>A0A0K2B0X8_STRA7</name>
<evidence type="ECO:0000256" key="1">
    <source>
        <dbReference type="SAM" id="MobiDB-lite"/>
    </source>
</evidence>
<protein>
    <submittedName>
        <fullName evidence="2">Uncharacterized protein</fullName>
    </submittedName>
</protein>
<accession>A0A0K2B0X8</accession>
<evidence type="ECO:0000313" key="3">
    <source>
        <dbReference type="Proteomes" id="UP000061018"/>
    </source>
</evidence>
<organism evidence="2 3">
    <name type="scientific">Streptomyces ambofaciens (strain ATCC 23877 / 3486 / DSM 40053 / JCM 4204 / NBRC 12836 / NRRL B-2516)</name>
    <dbReference type="NCBI Taxonomy" id="278992"/>
    <lineage>
        <taxon>Bacteria</taxon>
        <taxon>Bacillati</taxon>
        <taxon>Actinomycetota</taxon>
        <taxon>Actinomycetes</taxon>
        <taxon>Kitasatosporales</taxon>
        <taxon>Streptomycetaceae</taxon>
        <taxon>Streptomyces</taxon>
    </lineage>
</organism>
<dbReference type="EMBL" id="CP012382">
    <property type="protein sequence ID" value="AKZ58757.1"/>
    <property type="molecule type" value="Genomic_DNA"/>
</dbReference>
<reference evidence="3" key="1">
    <citation type="journal article" date="2015" name="J. Biotechnol.">
        <title>Complete genome sequence of Streptomyces ambofaciens ATCC 23877, the spiramycin producer.</title>
        <authorList>
            <person name="Thibessard A."/>
            <person name="Haas D."/>
            <person name="Gerbaud C."/>
            <person name="Aigle B."/>
            <person name="Lautru S."/>
            <person name="Pernodet J.L."/>
            <person name="Leblond P."/>
        </authorList>
    </citation>
    <scope>NUCLEOTIDE SEQUENCE [LARGE SCALE GENOMIC DNA]</scope>
    <source>
        <strain evidence="3">ATCC 23877 / 3486 / DSM 40053 / JCM 4204 / NBRC 12836 / NRRL B-2516</strain>
    </source>
</reference>
<proteinExistence type="predicted"/>
<sequence>MSTGASGRPGRAASPRHWREASPRRPWRCTAPEHRAEVTTPAEEDTVPNDLLTDLGKQSRRGVSPGRGGRGVLRVPTDTPSSRASSCTTSPGTGTSAFLTTPNGDCAIPLSEKPVSAG</sequence>
<dbReference type="AlphaFoldDB" id="A0A0K2B0X8"/>
<gene>
    <name evidence="2" type="ORF">SAM23877_5712</name>
</gene>
<feature type="compositionally biased region" description="Low complexity" evidence="1">
    <location>
        <begin position="85"/>
        <end position="96"/>
    </location>
</feature>
<feature type="region of interest" description="Disordered" evidence="1">
    <location>
        <begin position="1"/>
        <end position="118"/>
    </location>
</feature>
<dbReference type="Proteomes" id="UP000061018">
    <property type="component" value="Chromosome"/>
</dbReference>
<dbReference type="KEGG" id="samb:SAM23877_5712"/>